<name>A0A0B6YZM3_9EUPU</name>
<sequence length="51" mass="5875">MGSLQNSNKTSYVQNHTQIVKSISKWADKTKEIKQQKVETVCQSALQYNFI</sequence>
<proteinExistence type="predicted"/>
<accession>A0A0B6YZM3</accession>
<gene>
    <name evidence="1" type="primary">ORF43030</name>
</gene>
<reference evidence="1" key="1">
    <citation type="submission" date="2014-12" db="EMBL/GenBank/DDBJ databases">
        <title>Insight into the proteome of Arion vulgaris.</title>
        <authorList>
            <person name="Aradska J."/>
            <person name="Bulat T."/>
            <person name="Smidak R."/>
            <person name="Sarate P."/>
            <person name="Gangsoo J."/>
            <person name="Sialana F."/>
            <person name="Bilban M."/>
            <person name="Lubec G."/>
        </authorList>
    </citation>
    <scope>NUCLEOTIDE SEQUENCE</scope>
    <source>
        <tissue evidence="1">Skin</tissue>
    </source>
</reference>
<dbReference type="AlphaFoldDB" id="A0A0B6YZM3"/>
<dbReference type="EMBL" id="HACG01014848">
    <property type="protein sequence ID" value="CEK61713.1"/>
    <property type="molecule type" value="Transcribed_RNA"/>
</dbReference>
<evidence type="ECO:0000313" key="1">
    <source>
        <dbReference type="EMBL" id="CEK61713.1"/>
    </source>
</evidence>
<organism evidence="1">
    <name type="scientific">Arion vulgaris</name>
    <dbReference type="NCBI Taxonomy" id="1028688"/>
    <lineage>
        <taxon>Eukaryota</taxon>
        <taxon>Metazoa</taxon>
        <taxon>Spiralia</taxon>
        <taxon>Lophotrochozoa</taxon>
        <taxon>Mollusca</taxon>
        <taxon>Gastropoda</taxon>
        <taxon>Heterobranchia</taxon>
        <taxon>Euthyneura</taxon>
        <taxon>Panpulmonata</taxon>
        <taxon>Eupulmonata</taxon>
        <taxon>Stylommatophora</taxon>
        <taxon>Helicina</taxon>
        <taxon>Arionoidea</taxon>
        <taxon>Arionidae</taxon>
        <taxon>Arion</taxon>
    </lineage>
</organism>
<protein>
    <submittedName>
        <fullName evidence="1">Uncharacterized protein</fullName>
    </submittedName>
</protein>